<evidence type="ECO:0000259" key="11">
    <source>
        <dbReference type="Pfam" id="PF11635"/>
    </source>
</evidence>
<evidence type="ECO:0000313" key="13">
    <source>
        <dbReference type="EMBL" id="KAK4452999.1"/>
    </source>
</evidence>
<comment type="caution">
    <text evidence="13">The sequence shown here is derived from an EMBL/GenBank/DDBJ whole genome shotgun (WGS) entry which is preliminary data.</text>
</comment>
<reference evidence="13" key="2">
    <citation type="submission" date="2023-05" db="EMBL/GenBank/DDBJ databases">
        <authorList>
            <consortium name="Lawrence Berkeley National Laboratory"/>
            <person name="Steindorff A."/>
            <person name="Hensen N."/>
            <person name="Bonometti L."/>
            <person name="Westerberg I."/>
            <person name="Brannstrom I.O."/>
            <person name="Guillou S."/>
            <person name="Cros-Aarteil S."/>
            <person name="Calhoun S."/>
            <person name="Haridas S."/>
            <person name="Kuo A."/>
            <person name="Mondo S."/>
            <person name="Pangilinan J."/>
            <person name="Riley R."/>
            <person name="Labutti K."/>
            <person name="Andreopoulos B."/>
            <person name="Lipzen A."/>
            <person name="Chen C."/>
            <person name="Yanf M."/>
            <person name="Daum C."/>
            <person name="Ng V."/>
            <person name="Clum A."/>
            <person name="Ohm R."/>
            <person name="Martin F."/>
            <person name="Silar P."/>
            <person name="Natvig D."/>
            <person name="Lalanne C."/>
            <person name="Gautier V."/>
            <person name="Ament-Velasquez S.L."/>
            <person name="Kruys A."/>
            <person name="Hutchinson M.I."/>
            <person name="Powell A.J."/>
            <person name="Barry K."/>
            <person name="Miller A.N."/>
            <person name="Grigoriev I.V."/>
            <person name="Debuchy R."/>
            <person name="Gladieux P."/>
            <person name="Thoren M.H."/>
            <person name="Johannesson H."/>
        </authorList>
    </citation>
    <scope>NUCLEOTIDE SEQUENCE</scope>
    <source>
        <strain evidence="13">PSN243</strain>
    </source>
</reference>
<keyword evidence="5 9" id="KW-0010">Activator</keyword>
<keyword evidence="7 9" id="KW-0539">Nucleus</keyword>
<dbReference type="InterPro" id="IPR048338">
    <property type="entry name" value="Mediator_Med16"/>
</dbReference>
<dbReference type="Pfam" id="PF20719">
    <property type="entry name" value="Med16_C"/>
    <property type="match status" value="1"/>
</dbReference>
<evidence type="ECO:0000256" key="8">
    <source>
        <dbReference type="ARBA" id="ARBA00032015"/>
    </source>
</evidence>
<dbReference type="Proteomes" id="UP001321760">
    <property type="component" value="Unassembled WGS sequence"/>
</dbReference>
<reference evidence="13" key="1">
    <citation type="journal article" date="2023" name="Mol. Phylogenet. Evol.">
        <title>Genome-scale phylogeny and comparative genomics of the fungal order Sordariales.</title>
        <authorList>
            <person name="Hensen N."/>
            <person name="Bonometti L."/>
            <person name="Westerberg I."/>
            <person name="Brannstrom I.O."/>
            <person name="Guillou S."/>
            <person name="Cros-Aarteil S."/>
            <person name="Calhoun S."/>
            <person name="Haridas S."/>
            <person name="Kuo A."/>
            <person name="Mondo S."/>
            <person name="Pangilinan J."/>
            <person name="Riley R."/>
            <person name="LaButti K."/>
            <person name="Andreopoulos B."/>
            <person name="Lipzen A."/>
            <person name="Chen C."/>
            <person name="Yan M."/>
            <person name="Daum C."/>
            <person name="Ng V."/>
            <person name="Clum A."/>
            <person name="Steindorff A."/>
            <person name="Ohm R.A."/>
            <person name="Martin F."/>
            <person name="Silar P."/>
            <person name="Natvig D.O."/>
            <person name="Lalanne C."/>
            <person name="Gautier V."/>
            <person name="Ament-Velasquez S.L."/>
            <person name="Kruys A."/>
            <person name="Hutchinson M.I."/>
            <person name="Powell A.J."/>
            <person name="Barry K."/>
            <person name="Miller A.N."/>
            <person name="Grigoriev I.V."/>
            <person name="Debuchy R."/>
            <person name="Gladieux P."/>
            <person name="Hiltunen Thoren M."/>
            <person name="Johannesson H."/>
        </authorList>
    </citation>
    <scope>NUCLEOTIDE SEQUENCE</scope>
    <source>
        <strain evidence="13">PSN243</strain>
    </source>
</reference>
<evidence type="ECO:0000256" key="1">
    <source>
        <dbReference type="ARBA" id="ARBA00004123"/>
    </source>
</evidence>
<dbReference type="Pfam" id="PF11635">
    <property type="entry name" value="Med16_N"/>
    <property type="match status" value="1"/>
</dbReference>
<evidence type="ECO:0000256" key="4">
    <source>
        <dbReference type="ARBA" id="ARBA00023015"/>
    </source>
</evidence>
<evidence type="ECO:0000256" key="2">
    <source>
        <dbReference type="ARBA" id="ARBA00006543"/>
    </source>
</evidence>
<dbReference type="GO" id="GO:0045893">
    <property type="term" value="P:positive regulation of DNA-templated transcription"/>
    <property type="evidence" value="ECO:0007669"/>
    <property type="project" value="TreeGrafter"/>
</dbReference>
<evidence type="ECO:0000256" key="3">
    <source>
        <dbReference type="ARBA" id="ARBA00019614"/>
    </source>
</evidence>
<gene>
    <name evidence="9" type="primary">MED16</name>
    <name evidence="13" type="ORF">QBC34DRAFT_320138</name>
</gene>
<evidence type="ECO:0000256" key="9">
    <source>
        <dbReference type="RuleBase" id="RU364149"/>
    </source>
</evidence>
<comment type="subunit">
    <text evidence="9">Component of the Mediator complex.</text>
</comment>
<proteinExistence type="inferred from homology"/>
<dbReference type="AlphaFoldDB" id="A0AAV9GYH0"/>
<dbReference type="EMBL" id="MU865922">
    <property type="protein sequence ID" value="KAK4452999.1"/>
    <property type="molecule type" value="Genomic_DNA"/>
</dbReference>
<evidence type="ECO:0000256" key="7">
    <source>
        <dbReference type="ARBA" id="ARBA00023242"/>
    </source>
</evidence>
<name>A0AAV9GYH0_9PEZI</name>
<evidence type="ECO:0000313" key="14">
    <source>
        <dbReference type="Proteomes" id="UP001321760"/>
    </source>
</evidence>
<dbReference type="InterPro" id="IPR021665">
    <property type="entry name" value="Mediator_Med16_N"/>
</dbReference>
<evidence type="ECO:0000259" key="12">
    <source>
        <dbReference type="Pfam" id="PF20719"/>
    </source>
</evidence>
<feature type="compositionally biased region" description="Low complexity" evidence="10">
    <location>
        <begin position="814"/>
        <end position="828"/>
    </location>
</feature>
<feature type="domain" description="Mediator complex subunit Med16 N-terminal" evidence="11">
    <location>
        <begin position="162"/>
        <end position="479"/>
    </location>
</feature>
<organism evidence="13 14">
    <name type="scientific">Podospora aff. communis PSN243</name>
    <dbReference type="NCBI Taxonomy" id="3040156"/>
    <lineage>
        <taxon>Eukaryota</taxon>
        <taxon>Fungi</taxon>
        <taxon>Dikarya</taxon>
        <taxon>Ascomycota</taxon>
        <taxon>Pezizomycotina</taxon>
        <taxon>Sordariomycetes</taxon>
        <taxon>Sordariomycetidae</taxon>
        <taxon>Sordariales</taxon>
        <taxon>Podosporaceae</taxon>
        <taxon>Podospora</taxon>
    </lineage>
</organism>
<comment type="similarity">
    <text evidence="2 9">Belongs to the Mediator complex subunit 16 family.</text>
</comment>
<dbReference type="GO" id="GO:0016592">
    <property type="term" value="C:mediator complex"/>
    <property type="evidence" value="ECO:0007669"/>
    <property type="project" value="InterPro"/>
</dbReference>
<evidence type="ECO:0000256" key="6">
    <source>
        <dbReference type="ARBA" id="ARBA00023163"/>
    </source>
</evidence>
<feature type="domain" description="Mediator complex subunit 16 C-terminal" evidence="12">
    <location>
        <begin position="863"/>
        <end position="963"/>
    </location>
</feature>
<protein>
    <recommendedName>
        <fullName evidence="3 9">Mediator of RNA polymerase II transcription subunit 16</fullName>
    </recommendedName>
    <alternativeName>
        <fullName evidence="8 9">Mediator complex subunit 16</fullName>
    </alternativeName>
</protein>
<dbReference type="PANTHER" id="PTHR13224:SF6">
    <property type="entry name" value="MEDIATOR OF RNA POLYMERASE II TRANSCRIPTION SUBUNIT 16"/>
    <property type="match status" value="1"/>
</dbReference>
<comment type="function">
    <text evidence="9">Component of the Mediator complex, a coactivator involved in the regulated transcription of nearly all RNA polymerase II-dependent genes. Mediator functions as a bridge to convey information from gene-specific regulatory proteins to the basal RNA polymerase II transcription machinery. Mediator is recruited to promoters by direct interactions with regulatory proteins and serves as a scaffold for the assembly of a functional preinitiation complex with RNA polymerase II and the general transcription factors.</text>
</comment>
<sequence>MSVHEMPGLLLDADMSGIDGIDTSAMGLDEVDLFGDPVITRPPPSKQLRMRVDELRARGCCQAIAWSRQGTIASVSKDADSIDLRFLRCHPDTGAWDLSAPTPCSVLSPVQSGVPIVHLAWAPTSSPELAVIDAAGRISILSFSITLNRPYNTRKWDADVVDDLHAVVGCYWLPLITPGRQFHVMYGPAVWSQSEYKYENTIIASSGPWHPNSGKSALLCVTAGGFLKLLFSQNNNRIEETSLELESVTSSDDLITHASICSDKQWLLIALATSSRQLRIVRVQVQWGTPLPADKQAQAPPGSIHLSPSLAEKNVAVTSWFQHGPGESAADMSMAQLSHIEMLPSIQGNNSAETPPVVLTVRSHVPQEGSLYNQECQSIVDRWEVLNEQPQTLHNAFGQLNSKSTTSQLPPMTRLRKLDSIVVPKVVVSIHTMQLGKVICFAFSDGTVQYRDRVTMNEMYNEHNVNSIMSPHQVGFQFTNETPCLQAAFSPTNCSFVQICEDASIKWNKLHYPMENATTALQGHQYSAILAALSISISPAAYHQMNCDDILAIARPFTQKQDFAYAWIRSIINMVKVPVDYSEESHHDQLVRNHHLQFCLSILNHLGFHGEFQPRSFGGKFAMLALNVRNIVILITIANNTPVNLKEKLSPLDDPEVVEALAGCAKWAVDLLSWLSDCIFGLLNDSTFRSMLEDQRQFPELSTYMQSRGDVSLHLLLCSSTRGFLSAACRRLVHLEALSNRAIQYYERVLAQTLQGGDTAARPTHVLYFAYMKMHRATSSSLIKVAEFDKLVAALSTEIRTSYQKTLAGLAARSQQDPKSSQQQGQDQLVKRAQAHAELDMLLAGNPPLAFREMLLRFFKTNVQAFKAQTDPAKLYFANFELLEVDDDPRSLARRKAKGEYIDVFKRVALVNGNKGGEGEDAPGPQWRRCARCASVMEDVQGNRPGFTFVLAQQRKCSCGGNWGLLPKGPLVN</sequence>
<dbReference type="InterPro" id="IPR048339">
    <property type="entry name" value="Mediator_Med16_C"/>
</dbReference>
<dbReference type="InterPro" id="IPR036322">
    <property type="entry name" value="WD40_repeat_dom_sf"/>
</dbReference>
<evidence type="ECO:0000256" key="10">
    <source>
        <dbReference type="SAM" id="MobiDB-lite"/>
    </source>
</evidence>
<feature type="region of interest" description="Disordered" evidence="10">
    <location>
        <begin position="810"/>
        <end position="830"/>
    </location>
</feature>
<evidence type="ECO:0000256" key="5">
    <source>
        <dbReference type="ARBA" id="ARBA00023159"/>
    </source>
</evidence>
<dbReference type="SUPFAM" id="SSF50978">
    <property type="entry name" value="WD40 repeat-like"/>
    <property type="match status" value="1"/>
</dbReference>
<keyword evidence="14" id="KW-1185">Reference proteome</keyword>
<accession>A0AAV9GYH0</accession>
<dbReference type="PANTHER" id="PTHR13224">
    <property type="entry name" value="THYROID HORMONE RECEPTOR-ASSOCIATED PROTEIN-RELATED"/>
    <property type="match status" value="1"/>
</dbReference>
<keyword evidence="4 9" id="KW-0805">Transcription regulation</keyword>
<comment type="subcellular location">
    <subcellularLocation>
        <location evidence="1 9">Nucleus</location>
    </subcellularLocation>
</comment>
<keyword evidence="6 9" id="KW-0804">Transcription</keyword>